<evidence type="ECO:0000313" key="2">
    <source>
        <dbReference type="Proteomes" id="UP000050783"/>
    </source>
</evidence>
<dbReference type="RefSeq" id="WP_058276894.1">
    <property type="nucleotide sequence ID" value="NZ_CYPU01000022.1"/>
</dbReference>
<dbReference type="InterPro" id="IPR009959">
    <property type="entry name" value="Cyclase_SnoaL-like"/>
</dbReference>
<dbReference type="Gene3D" id="3.10.450.50">
    <property type="match status" value="2"/>
</dbReference>
<dbReference type="GO" id="GO:0030638">
    <property type="term" value="P:polyketide metabolic process"/>
    <property type="evidence" value="ECO:0007669"/>
    <property type="project" value="InterPro"/>
</dbReference>
<sequence length="323" mass="36265">MTYSNKWKDFPDYIIGITKEIWEDRGTETLNRYYASNIPVRTPMGISQGNQGVIASTMATCHEFPDRQLFAEDVIWSNSEEDGHLSSHRLLTTATHLQDGQFGKASGKKWVVRVIADCAAKGETIYDEWLVRDYGGLVRQLGMEPEEYTRELIMAEGGPDKATRPFTPDIDVDGGYHGTGNENEWGARYAETLARIMDKDFNHILADYDRAVIGDYAGSQQAIGRDAVSRFWIGLRSSFPNATFAIHHQIGMDGGMMPPRAAIRWSLDGTHDGWGAFGRPTGAKVHVMGMSHAEFGPWGLRREYSYYDEVAIWKQILLQTGDV</sequence>
<evidence type="ECO:0000313" key="1">
    <source>
        <dbReference type="EMBL" id="CUH47170.1"/>
    </source>
</evidence>
<reference evidence="1 2" key="1">
    <citation type="submission" date="2015-09" db="EMBL/GenBank/DDBJ databases">
        <authorList>
            <consortium name="Swine Surveillance"/>
        </authorList>
    </citation>
    <scope>NUCLEOTIDE SEQUENCE [LARGE SCALE GENOMIC DNA]</scope>
    <source>
        <strain evidence="1 2">CECT 4292</strain>
    </source>
</reference>
<dbReference type="SUPFAM" id="SSF54427">
    <property type="entry name" value="NTF2-like"/>
    <property type="match status" value="2"/>
</dbReference>
<accession>A0A0P1EUP6</accession>
<protein>
    <submittedName>
        <fullName evidence="1">Putative ester cyclase</fullName>
    </submittedName>
</protein>
<organism evidence="1 2">
    <name type="scientific">Ruegeria atlantica</name>
    <dbReference type="NCBI Taxonomy" id="81569"/>
    <lineage>
        <taxon>Bacteria</taxon>
        <taxon>Pseudomonadati</taxon>
        <taxon>Pseudomonadota</taxon>
        <taxon>Alphaproteobacteria</taxon>
        <taxon>Rhodobacterales</taxon>
        <taxon>Roseobacteraceae</taxon>
        <taxon>Ruegeria</taxon>
    </lineage>
</organism>
<dbReference type="OrthoDB" id="2769928at2"/>
<dbReference type="Proteomes" id="UP000050783">
    <property type="component" value="Unassembled WGS sequence"/>
</dbReference>
<proteinExistence type="predicted"/>
<gene>
    <name evidence="1" type="ORF">RUA4292_01338</name>
</gene>
<dbReference type="EMBL" id="CYPU01000022">
    <property type="protein sequence ID" value="CUH47170.1"/>
    <property type="molecule type" value="Genomic_DNA"/>
</dbReference>
<dbReference type="PANTHER" id="PTHR38436:SF1">
    <property type="entry name" value="ESTER CYCLASE"/>
    <property type="match status" value="1"/>
</dbReference>
<dbReference type="GeneID" id="55492596"/>
<dbReference type="InterPro" id="IPR032710">
    <property type="entry name" value="NTF2-like_dom_sf"/>
</dbReference>
<name>A0A0P1EUP6_9RHOB</name>
<dbReference type="AlphaFoldDB" id="A0A0P1EUP6"/>
<dbReference type="PANTHER" id="PTHR38436">
    <property type="entry name" value="POLYKETIDE CYCLASE SNOAL-LIKE DOMAIN"/>
    <property type="match status" value="1"/>
</dbReference>
<dbReference type="Pfam" id="PF07366">
    <property type="entry name" value="SnoaL"/>
    <property type="match status" value="1"/>
</dbReference>